<dbReference type="InterPro" id="IPR036138">
    <property type="entry name" value="PBP_dimer_sf"/>
</dbReference>
<dbReference type="GO" id="GO:0071972">
    <property type="term" value="F:peptidoglycan L,D-transpeptidase activity"/>
    <property type="evidence" value="ECO:0007669"/>
    <property type="project" value="TreeGrafter"/>
</dbReference>
<evidence type="ECO:0000256" key="8">
    <source>
        <dbReference type="ARBA" id="ARBA00022801"/>
    </source>
</evidence>
<dbReference type="OrthoDB" id="9804124at2"/>
<dbReference type="InterPro" id="IPR001460">
    <property type="entry name" value="PCN-bd_Tpept"/>
</dbReference>
<feature type="coiled-coil region" evidence="14">
    <location>
        <begin position="569"/>
        <end position="598"/>
    </location>
</feature>
<feature type="compositionally biased region" description="Low complexity" evidence="15">
    <location>
        <begin position="867"/>
        <end position="884"/>
    </location>
</feature>
<evidence type="ECO:0000259" key="17">
    <source>
        <dbReference type="Pfam" id="PF03717"/>
    </source>
</evidence>
<dbReference type="SUPFAM" id="SSF56601">
    <property type="entry name" value="beta-lactamase/transpeptidase-like"/>
    <property type="match status" value="1"/>
</dbReference>
<keyword evidence="12" id="KW-0472">Membrane</keyword>
<dbReference type="GO" id="GO:0009252">
    <property type="term" value="P:peptidoglycan biosynthetic process"/>
    <property type="evidence" value="ECO:0007669"/>
    <property type="project" value="UniProtKB-KW"/>
</dbReference>
<evidence type="ECO:0000256" key="6">
    <source>
        <dbReference type="ARBA" id="ARBA00022670"/>
    </source>
</evidence>
<dbReference type="InterPro" id="IPR050515">
    <property type="entry name" value="Beta-lactam/transpept"/>
</dbReference>
<organism evidence="18 19">
    <name type="scientific">Desulfoscipio geothermicus DSM 3669</name>
    <dbReference type="NCBI Taxonomy" id="1121426"/>
    <lineage>
        <taxon>Bacteria</taxon>
        <taxon>Bacillati</taxon>
        <taxon>Bacillota</taxon>
        <taxon>Clostridia</taxon>
        <taxon>Eubacteriales</taxon>
        <taxon>Desulfallaceae</taxon>
        <taxon>Desulfoscipio</taxon>
    </lineage>
</organism>
<keyword evidence="11" id="KW-1133">Transmembrane helix</keyword>
<keyword evidence="14" id="KW-0175">Coiled coil</keyword>
<dbReference type="Gene3D" id="3.90.1310.10">
    <property type="entry name" value="Penicillin-binding protein 2a (Domain 2)"/>
    <property type="match status" value="2"/>
</dbReference>
<dbReference type="RefSeq" id="WP_092483827.1">
    <property type="nucleotide sequence ID" value="NZ_FOYM01000016.1"/>
</dbReference>
<dbReference type="AlphaFoldDB" id="A0A1I6DRW8"/>
<evidence type="ECO:0000256" key="13">
    <source>
        <dbReference type="ARBA" id="ARBA00023316"/>
    </source>
</evidence>
<evidence type="ECO:0000256" key="7">
    <source>
        <dbReference type="ARBA" id="ARBA00022692"/>
    </source>
</evidence>
<evidence type="ECO:0000256" key="15">
    <source>
        <dbReference type="SAM" id="MobiDB-lite"/>
    </source>
</evidence>
<dbReference type="PANTHER" id="PTHR30627">
    <property type="entry name" value="PEPTIDOGLYCAN D,D-TRANSPEPTIDASE"/>
    <property type="match status" value="1"/>
</dbReference>
<keyword evidence="19" id="KW-1185">Reference proteome</keyword>
<dbReference type="PANTHER" id="PTHR30627:SF2">
    <property type="entry name" value="PEPTIDOGLYCAN D,D-TRANSPEPTIDASE MRDA"/>
    <property type="match status" value="1"/>
</dbReference>
<dbReference type="STRING" id="39060.SAMN05660706_11625"/>
<evidence type="ECO:0000256" key="9">
    <source>
        <dbReference type="ARBA" id="ARBA00022960"/>
    </source>
</evidence>
<dbReference type="GO" id="GO:0008658">
    <property type="term" value="F:penicillin binding"/>
    <property type="evidence" value="ECO:0007669"/>
    <property type="project" value="InterPro"/>
</dbReference>
<gene>
    <name evidence="18" type="ORF">SAMN05660706_11625</name>
</gene>
<dbReference type="InterPro" id="IPR005311">
    <property type="entry name" value="PBP_dimer"/>
</dbReference>
<evidence type="ECO:0000256" key="1">
    <source>
        <dbReference type="ARBA" id="ARBA00004167"/>
    </source>
</evidence>
<dbReference type="GO" id="GO:0005886">
    <property type="term" value="C:plasma membrane"/>
    <property type="evidence" value="ECO:0007669"/>
    <property type="project" value="UniProtKB-SubCell"/>
</dbReference>
<comment type="similarity">
    <text evidence="3">Belongs to the transpeptidase family.</text>
</comment>
<keyword evidence="7" id="KW-0812">Transmembrane</keyword>
<dbReference type="GO" id="GO:0006508">
    <property type="term" value="P:proteolysis"/>
    <property type="evidence" value="ECO:0007669"/>
    <property type="project" value="UniProtKB-KW"/>
</dbReference>
<dbReference type="Pfam" id="PF00905">
    <property type="entry name" value="Transpeptidase"/>
    <property type="match status" value="1"/>
</dbReference>
<evidence type="ECO:0000256" key="2">
    <source>
        <dbReference type="ARBA" id="ARBA00004236"/>
    </source>
</evidence>
<keyword evidence="6" id="KW-0645">Protease</keyword>
<evidence type="ECO:0000313" key="18">
    <source>
        <dbReference type="EMBL" id="SFR08185.1"/>
    </source>
</evidence>
<evidence type="ECO:0000256" key="12">
    <source>
        <dbReference type="ARBA" id="ARBA00023136"/>
    </source>
</evidence>
<feature type="domain" description="Penicillin-binding protein dimerisation" evidence="17">
    <location>
        <begin position="54"/>
        <end position="344"/>
    </location>
</feature>
<evidence type="ECO:0000259" key="16">
    <source>
        <dbReference type="Pfam" id="PF00905"/>
    </source>
</evidence>
<dbReference type="Pfam" id="PF03717">
    <property type="entry name" value="PBP_dimer"/>
    <property type="match status" value="1"/>
</dbReference>
<keyword evidence="10" id="KW-0573">Peptidoglycan synthesis</keyword>
<keyword evidence="13" id="KW-0961">Cell wall biogenesis/degradation</keyword>
<keyword evidence="5" id="KW-0997">Cell inner membrane</keyword>
<dbReference type="SUPFAM" id="SSF56519">
    <property type="entry name" value="Penicillin binding protein dimerisation domain"/>
    <property type="match status" value="1"/>
</dbReference>
<evidence type="ECO:0000256" key="11">
    <source>
        <dbReference type="ARBA" id="ARBA00022989"/>
    </source>
</evidence>
<feature type="compositionally biased region" description="Low complexity" evidence="15">
    <location>
        <begin position="815"/>
        <end position="829"/>
    </location>
</feature>
<dbReference type="GO" id="GO:0008360">
    <property type="term" value="P:regulation of cell shape"/>
    <property type="evidence" value="ECO:0007669"/>
    <property type="project" value="UniProtKB-KW"/>
</dbReference>
<protein>
    <submittedName>
        <fullName evidence="18">Penicillin-binding protein 2</fullName>
    </submittedName>
</protein>
<reference evidence="19" key="1">
    <citation type="submission" date="2016-10" db="EMBL/GenBank/DDBJ databases">
        <authorList>
            <person name="Varghese N."/>
            <person name="Submissions S."/>
        </authorList>
    </citation>
    <scope>NUCLEOTIDE SEQUENCE [LARGE SCALE GENOMIC DNA]</scope>
    <source>
        <strain evidence="19">DSM 3669</strain>
    </source>
</reference>
<dbReference type="NCBIfam" id="TIGR03423">
    <property type="entry name" value="pbp2_mrdA"/>
    <property type="match status" value="1"/>
</dbReference>
<evidence type="ECO:0000256" key="14">
    <source>
        <dbReference type="SAM" id="Coils"/>
    </source>
</evidence>
<keyword evidence="9" id="KW-0133">Cell shape</keyword>
<dbReference type="InterPro" id="IPR017790">
    <property type="entry name" value="Penicillin-binding_protein_2"/>
</dbReference>
<keyword evidence="4" id="KW-1003">Cell membrane</keyword>
<feature type="region of interest" description="Disordered" evidence="15">
    <location>
        <begin position="772"/>
        <end position="945"/>
    </location>
</feature>
<accession>A0A1I6DRW8</accession>
<evidence type="ECO:0000256" key="4">
    <source>
        <dbReference type="ARBA" id="ARBA00022475"/>
    </source>
</evidence>
<evidence type="ECO:0000256" key="5">
    <source>
        <dbReference type="ARBA" id="ARBA00022519"/>
    </source>
</evidence>
<evidence type="ECO:0000256" key="10">
    <source>
        <dbReference type="ARBA" id="ARBA00022984"/>
    </source>
</evidence>
<dbReference type="GO" id="GO:0071555">
    <property type="term" value="P:cell wall organization"/>
    <property type="evidence" value="ECO:0007669"/>
    <property type="project" value="UniProtKB-KW"/>
</dbReference>
<comment type="subcellular location">
    <subcellularLocation>
        <location evidence="2">Cell membrane</location>
    </subcellularLocation>
    <subcellularLocation>
        <location evidence="1">Membrane</location>
        <topology evidence="1">Single-pass membrane protein</topology>
    </subcellularLocation>
</comment>
<dbReference type="InterPro" id="IPR012338">
    <property type="entry name" value="Beta-lactam/transpept-like"/>
</dbReference>
<sequence>MKRKLVEYKMKFVLGAVMLVLLVLLAKISYLQLVQTEEYRTMARNNYIRIVPVFAPRGEIFDRDGEKIVTNRPIYTVSINDLNLQGTAYHLYLDRTGADAVRMADTLAWILAGDEEAVLYFEQISDQELVIGDNFTEAEAYTVKKKFIEETIKDRISGNKVKLETGKPLEIAVAYHPETVKTLRRQDLASFGVRMEKETDELSKLVAMLFDAGVFEDETPYEVESRVRQNIRDKKWYRPYEPVLVAEDIPPQMVVALREKQMDLPGVVVDIKPTRAYPHKELLSHVLGYVQNINAEQYREHKDEGYLMNDLFGQNGLEKVYEKYLRGEHGARQVEVDASSRPVRDLGMKQPVPGNDLVLTVDLELQKAAEQALADGVKRAQQAGYVYSKGGAAVVMDVNTGAVLAMASYPGFEPQLFEGGLSETQYRELQESKALMNRAITGLYPPGSTFKMVTAAAILENKVVDPEYKMPDPGYFMLGKGRFRDWKPGGHGSVDLREALEVSCDTYFYKFGLQVGVNAIAHYAREFGLGEKTGINLPGEMGGAVPTPQYKYDKEKSFLVWTHKDFARVRELNEAIDNADTEEQKQQLRRLRDKELEKQLKKFEWNLNWHAYDTVNMSTGQGYNMYTPLQLAAYVTAIANGGILYRPYLVDKIVSPDGKVVKEFAPKVRQKVDIKPDNLQIIREGMHMVTLPPAGTAAAVFAGAKYTAAAKTGTAENEKGEGNAHALFVSFAPYEKPEVAVAVVLEYGHSGSGYAGPIARQILDAYFAGQEPVEPGDATAQKPGDATTGVETPDRAETEQADNPVDWAAIPSLNWPGWEPEPGPETTGPASRPAMPGAGEHAQPASPAQTTVRPEVPAGQSRRVVVPAERQPAPATAPAPEAVPGLPVQQSEPQQAHPAPSIPDRVPEQNLPPQTPAPLQGAQEQPAPPPAGPEEQAENRQNIDE</sequence>
<dbReference type="Gene3D" id="3.40.710.10">
    <property type="entry name" value="DD-peptidase/beta-lactamase superfamily"/>
    <property type="match status" value="1"/>
</dbReference>
<dbReference type="EMBL" id="FOYM01000016">
    <property type="protein sequence ID" value="SFR08185.1"/>
    <property type="molecule type" value="Genomic_DNA"/>
</dbReference>
<evidence type="ECO:0000313" key="19">
    <source>
        <dbReference type="Proteomes" id="UP000199584"/>
    </source>
</evidence>
<proteinExistence type="inferred from homology"/>
<feature type="domain" description="Penicillin-binding protein transpeptidase" evidence="16">
    <location>
        <begin position="391"/>
        <end position="764"/>
    </location>
</feature>
<dbReference type="GO" id="GO:0009002">
    <property type="term" value="F:serine-type D-Ala-D-Ala carboxypeptidase activity"/>
    <property type="evidence" value="ECO:0007669"/>
    <property type="project" value="InterPro"/>
</dbReference>
<dbReference type="Proteomes" id="UP000199584">
    <property type="component" value="Unassembled WGS sequence"/>
</dbReference>
<evidence type="ECO:0000256" key="3">
    <source>
        <dbReference type="ARBA" id="ARBA00007171"/>
    </source>
</evidence>
<keyword evidence="8" id="KW-0378">Hydrolase</keyword>
<name>A0A1I6DRW8_9FIRM</name>